<dbReference type="InterPro" id="IPR007848">
    <property type="entry name" value="Small_mtfrase_dom"/>
</dbReference>
<dbReference type="OrthoDB" id="9800643at2"/>
<reference evidence="3 4" key="1">
    <citation type="journal article" date="2008" name="Int. J. Syst. Evol. Microbiol.">
        <title>Nocardioides daphniae sp. nov., isolated from Daphnia cucullata (Crustacea: Cladocera).</title>
        <authorList>
            <person name="Toth E.M."/>
            <person name="Keki Z."/>
            <person name="Homonnay Z.G."/>
            <person name="Borsodi A.K."/>
            <person name="Marialigeti K."/>
            <person name="Schumann P."/>
        </authorList>
    </citation>
    <scope>NUCLEOTIDE SEQUENCE [LARGE SCALE GENOMIC DNA]</scope>
    <source>
        <strain evidence="3 4">JCM 16608</strain>
    </source>
</reference>
<feature type="domain" description="Methyltransferase small" evidence="1">
    <location>
        <begin position="84"/>
        <end position="180"/>
    </location>
</feature>
<dbReference type="Gene3D" id="3.40.50.150">
    <property type="entry name" value="Vaccinia Virus protein VP39"/>
    <property type="match status" value="1"/>
</dbReference>
<protein>
    <submittedName>
        <fullName evidence="2">Methylase</fullName>
    </submittedName>
</protein>
<gene>
    <name evidence="3" type="ORF">E2C04_04320</name>
    <name evidence="2" type="ORF">GCM10007231_12240</name>
</gene>
<dbReference type="NCBIfam" id="TIGR03704">
    <property type="entry name" value="PrmC_rel_meth"/>
    <property type="match status" value="1"/>
</dbReference>
<dbReference type="Proteomes" id="UP000630594">
    <property type="component" value="Unassembled WGS sequence"/>
</dbReference>
<reference evidence="5" key="3">
    <citation type="journal article" date="2019" name="Int. J. Syst. Evol. Microbiol.">
        <title>The Global Catalogue of Microorganisms (GCM) 10K type strain sequencing project: providing services to taxonomists for standard genome sequencing and annotation.</title>
        <authorList>
            <consortium name="The Broad Institute Genomics Platform"/>
            <consortium name="The Broad Institute Genome Sequencing Center for Infectious Disease"/>
            <person name="Wu L."/>
            <person name="Ma J."/>
        </authorList>
    </citation>
    <scope>NUCLEOTIDE SEQUENCE [LARGE SCALE GENOMIC DNA]</scope>
    <source>
        <strain evidence="5">CCM 7403</strain>
    </source>
</reference>
<evidence type="ECO:0000313" key="2">
    <source>
        <dbReference type="EMBL" id="GGD14816.1"/>
    </source>
</evidence>
<dbReference type="GO" id="GO:0032259">
    <property type="term" value="P:methylation"/>
    <property type="evidence" value="ECO:0007669"/>
    <property type="project" value="UniProtKB-KW"/>
</dbReference>
<keyword evidence="5" id="KW-1185">Reference proteome</keyword>
<name>A0A4P7UK21_9ACTN</name>
<dbReference type="PANTHER" id="PTHR18895:SF74">
    <property type="entry name" value="MTRF1L RELEASE FACTOR GLUTAMINE METHYLTRANSFERASE"/>
    <property type="match status" value="1"/>
</dbReference>
<dbReference type="Pfam" id="PF05175">
    <property type="entry name" value="MTS"/>
    <property type="match status" value="1"/>
</dbReference>
<dbReference type="GO" id="GO:0008168">
    <property type="term" value="F:methyltransferase activity"/>
    <property type="evidence" value="ECO:0007669"/>
    <property type="project" value="UniProtKB-KW"/>
</dbReference>
<dbReference type="EMBL" id="CP038462">
    <property type="protein sequence ID" value="QCC78619.1"/>
    <property type="molecule type" value="Genomic_DNA"/>
</dbReference>
<reference evidence="2" key="2">
    <citation type="journal article" date="2014" name="Int. J. Syst. Evol. Microbiol.">
        <title>Complete genome of a new Firmicutes species belonging to the dominant human colonic microbiota ('Ruminococcus bicirculans') reveals two chromosomes and a selective capacity to utilize plant glucans.</title>
        <authorList>
            <consortium name="NISC Comparative Sequencing Program"/>
            <person name="Wegmann U."/>
            <person name="Louis P."/>
            <person name="Goesmann A."/>
            <person name="Henrissat B."/>
            <person name="Duncan S.H."/>
            <person name="Flint H.J."/>
        </authorList>
    </citation>
    <scope>NUCLEOTIDE SEQUENCE</scope>
    <source>
        <strain evidence="2">CCM 7403</strain>
    </source>
</reference>
<reference evidence="3" key="4">
    <citation type="submission" date="2019-03" db="EMBL/GenBank/DDBJ databases">
        <authorList>
            <person name="Huang Y."/>
        </authorList>
    </citation>
    <scope>NUCLEOTIDE SEQUENCE</scope>
    <source>
        <strain evidence="3">JCM 16608</strain>
    </source>
</reference>
<evidence type="ECO:0000313" key="4">
    <source>
        <dbReference type="Proteomes" id="UP000297025"/>
    </source>
</evidence>
<keyword evidence="2" id="KW-0808">Transferase</keyword>
<dbReference type="CDD" id="cd02440">
    <property type="entry name" value="AdoMet_MTases"/>
    <property type="match status" value="1"/>
</dbReference>
<dbReference type="AlphaFoldDB" id="A0A4P7UK21"/>
<reference evidence="2" key="5">
    <citation type="submission" date="2024-05" db="EMBL/GenBank/DDBJ databases">
        <authorList>
            <person name="Sun Q."/>
            <person name="Sedlacek I."/>
        </authorList>
    </citation>
    <scope>NUCLEOTIDE SEQUENCE</scope>
    <source>
        <strain evidence="2">CCM 7403</strain>
    </source>
</reference>
<proteinExistence type="predicted"/>
<evidence type="ECO:0000313" key="5">
    <source>
        <dbReference type="Proteomes" id="UP000630594"/>
    </source>
</evidence>
<keyword evidence="2" id="KW-0489">Methyltransferase</keyword>
<dbReference type="KEGG" id="ndp:E2C04_04320"/>
<dbReference type="SUPFAM" id="SSF53335">
    <property type="entry name" value="S-adenosyl-L-methionine-dependent methyltransferases"/>
    <property type="match status" value="1"/>
</dbReference>
<sequence length="280" mass="28816">MADGLVAPLRAAGCVFAEDEARLLVEAAGDAGDAADPDALEAMVGRRVAGEPLELVLGWVEFDGLRLQVAPGVFVPRQGTVAMVDEAVALLAGIERPRVVDLCCGVGAVGCAVVRRVPDADVALSDVDATAVRLARANLDAHGGAGADERERVAVAGDLFSGLPEGWRGQVDVCTANAPYVPSRAVAFMPRESRDHEPLATVDGGEDGLAVHRRLAAVAGEWLRPGGHLLVEVSPDQVDGALTLLAERGLAVRAVASTDDGPVVVVATTPFDPAPPRLGP</sequence>
<evidence type="ECO:0000259" key="1">
    <source>
        <dbReference type="Pfam" id="PF05175"/>
    </source>
</evidence>
<accession>A0A4P7UK21</accession>
<dbReference type="Proteomes" id="UP000297025">
    <property type="component" value="Chromosome"/>
</dbReference>
<dbReference type="PANTHER" id="PTHR18895">
    <property type="entry name" value="HEMK METHYLTRANSFERASE"/>
    <property type="match status" value="1"/>
</dbReference>
<dbReference type="InterPro" id="IPR029063">
    <property type="entry name" value="SAM-dependent_MTases_sf"/>
</dbReference>
<dbReference type="InterPro" id="IPR050320">
    <property type="entry name" value="N5-glutamine_MTase"/>
</dbReference>
<organism evidence="3 4">
    <name type="scientific">Nocardioides daphniae</name>
    <dbReference type="NCBI Taxonomy" id="402297"/>
    <lineage>
        <taxon>Bacteria</taxon>
        <taxon>Bacillati</taxon>
        <taxon>Actinomycetota</taxon>
        <taxon>Actinomycetes</taxon>
        <taxon>Propionibacteriales</taxon>
        <taxon>Nocardioidaceae</taxon>
        <taxon>Nocardioides</taxon>
    </lineage>
</organism>
<dbReference type="EMBL" id="BMCK01000002">
    <property type="protein sequence ID" value="GGD14816.1"/>
    <property type="molecule type" value="Genomic_DNA"/>
</dbReference>
<evidence type="ECO:0000313" key="3">
    <source>
        <dbReference type="EMBL" id="QCC78619.1"/>
    </source>
</evidence>
<dbReference type="InterPro" id="IPR022446">
    <property type="entry name" value="MeTrfrase_put"/>
</dbReference>